<evidence type="ECO:0000256" key="13">
    <source>
        <dbReference type="ARBA" id="ARBA00049366"/>
    </source>
</evidence>
<dbReference type="CDD" id="cd04701">
    <property type="entry name" value="Asparaginase_2"/>
    <property type="match status" value="1"/>
</dbReference>
<sequence length="356" mass="38261">MPFDNPLKKFLDPFGCPSIYLTGKDLLEGVECAVGNVYASDQLAVAYLGRKDSVRIVLNGKGSFAENLGKLQENLKVTLKLVLLLAVRYAIAAQILSRGGTSLDAVQKCVSALEDCSLFNAGKGAVFNRNGEHELEATIVDGNRKKSGSVACLHTVKNPVRAARKVMENSAHVLLVGEGAEEFLQGLPEKEQPVNAEYFHTDIRRRELEANLSGGITSKNNHPQTVGAVAVDHWGNFAAATSTGGLVGKWKGRIGDTAIFGAGIYADEKLALTCTGDGDVFLKETVAHKVATLYTHKGYSLREACREVIHEKGFQGGIIAVDSRGDAGHKKSQICFVSILKYNNNPPTSDCCHSMV</sequence>
<dbReference type="PANTHER" id="PTHR10188">
    <property type="entry name" value="L-ASPARAGINASE"/>
    <property type="match status" value="1"/>
</dbReference>
<evidence type="ECO:0000256" key="8">
    <source>
        <dbReference type="ARBA" id="ARBA00022813"/>
    </source>
</evidence>
<reference evidence="16" key="3">
    <citation type="submission" date="2025-09" db="UniProtKB">
        <authorList>
            <consortium name="Ensembl"/>
        </authorList>
    </citation>
    <scope>IDENTIFICATION</scope>
</reference>
<accession>A0AAY4AMT9</accession>
<dbReference type="GO" id="GO:0005737">
    <property type="term" value="C:cytoplasm"/>
    <property type="evidence" value="ECO:0007669"/>
    <property type="project" value="TreeGrafter"/>
</dbReference>
<name>A0AAY4AMT9_9TELE</name>
<dbReference type="SUPFAM" id="SSF56235">
    <property type="entry name" value="N-terminal nucleophile aminohydrolases (Ntn hydrolases)"/>
    <property type="match status" value="1"/>
</dbReference>
<evidence type="ECO:0000256" key="7">
    <source>
        <dbReference type="ARBA" id="ARBA00022801"/>
    </source>
</evidence>
<keyword evidence="8" id="KW-0068">Autocatalytic cleavage</keyword>
<dbReference type="GO" id="GO:0006508">
    <property type="term" value="P:proteolysis"/>
    <property type="evidence" value="ECO:0007669"/>
    <property type="project" value="UniProtKB-KW"/>
</dbReference>
<proteinExistence type="inferred from homology"/>
<keyword evidence="7" id="KW-0378">Hydrolase</keyword>
<evidence type="ECO:0000256" key="15">
    <source>
        <dbReference type="PIRSR" id="PIRSR600246-2"/>
    </source>
</evidence>
<evidence type="ECO:0000256" key="10">
    <source>
        <dbReference type="ARBA" id="ARBA00029780"/>
    </source>
</evidence>
<dbReference type="PANTHER" id="PTHR10188:SF42">
    <property type="entry name" value="SI:CH211-256M1.8"/>
    <property type="match status" value="1"/>
</dbReference>
<comment type="catalytic activity">
    <reaction evidence="13">
        <text>L-asparagine + H2O = L-aspartate + NH4(+)</text>
        <dbReference type="Rhea" id="RHEA:21016"/>
        <dbReference type="ChEBI" id="CHEBI:15377"/>
        <dbReference type="ChEBI" id="CHEBI:28938"/>
        <dbReference type="ChEBI" id="CHEBI:29991"/>
        <dbReference type="ChEBI" id="CHEBI:58048"/>
        <dbReference type="EC" id="3.5.1.1"/>
    </reaction>
</comment>
<evidence type="ECO:0000256" key="3">
    <source>
        <dbReference type="ARBA" id="ARBA00012879"/>
    </source>
</evidence>
<protein>
    <recommendedName>
        <fullName evidence="5">Isoaspartyl peptidase/L-asparaginase</fullName>
        <ecNumber evidence="3">3.4.19.5</ecNumber>
        <ecNumber evidence="4">3.5.1.1</ecNumber>
    </recommendedName>
    <alternativeName>
        <fullName evidence="9">Asparaginase-like protein 1</fullName>
    </alternativeName>
    <alternativeName>
        <fullName evidence="12">Beta-aspartyl-peptidase</fullName>
    </alternativeName>
    <alternativeName>
        <fullName evidence="10">Isoaspartyl dipeptidase</fullName>
    </alternativeName>
    <alternativeName>
        <fullName evidence="11">L-asparagine amidohydrolase</fullName>
    </alternativeName>
</protein>
<dbReference type="GO" id="GO:0004067">
    <property type="term" value="F:asparaginase activity"/>
    <property type="evidence" value="ECO:0007669"/>
    <property type="project" value="UniProtKB-EC"/>
</dbReference>
<evidence type="ECO:0000256" key="11">
    <source>
        <dbReference type="ARBA" id="ARBA00030414"/>
    </source>
</evidence>
<dbReference type="InterPro" id="IPR000246">
    <property type="entry name" value="Peptidase_T2"/>
</dbReference>
<feature type="active site" description="Nucleophile" evidence="14">
    <location>
        <position position="225"/>
    </location>
</feature>
<evidence type="ECO:0000313" key="16">
    <source>
        <dbReference type="Ensembl" id="ENSDCDP00010010159.1"/>
    </source>
</evidence>
<dbReference type="EC" id="3.4.19.5" evidence="3"/>
<evidence type="ECO:0000256" key="14">
    <source>
        <dbReference type="PIRSR" id="PIRSR600246-1"/>
    </source>
</evidence>
<dbReference type="AlphaFoldDB" id="A0AAY4AMT9"/>
<dbReference type="Pfam" id="PF01112">
    <property type="entry name" value="Asparaginase_2"/>
    <property type="match status" value="1"/>
</dbReference>
<organism evidence="16 17">
    <name type="scientific">Denticeps clupeoides</name>
    <name type="common">denticle herring</name>
    <dbReference type="NCBI Taxonomy" id="299321"/>
    <lineage>
        <taxon>Eukaryota</taxon>
        <taxon>Metazoa</taxon>
        <taxon>Chordata</taxon>
        <taxon>Craniata</taxon>
        <taxon>Vertebrata</taxon>
        <taxon>Euteleostomi</taxon>
        <taxon>Actinopterygii</taxon>
        <taxon>Neopterygii</taxon>
        <taxon>Teleostei</taxon>
        <taxon>Clupei</taxon>
        <taxon>Clupeiformes</taxon>
        <taxon>Denticipitoidei</taxon>
        <taxon>Denticipitidae</taxon>
        <taxon>Denticeps</taxon>
    </lineage>
</organism>
<dbReference type="EC" id="3.5.1.1" evidence="4"/>
<gene>
    <name evidence="16" type="primary">ETFA</name>
</gene>
<keyword evidence="17" id="KW-1185">Reference proteome</keyword>
<reference evidence="16" key="2">
    <citation type="submission" date="2025-08" db="UniProtKB">
        <authorList>
            <consortium name="Ensembl"/>
        </authorList>
    </citation>
    <scope>IDENTIFICATION</scope>
</reference>
<evidence type="ECO:0000313" key="17">
    <source>
        <dbReference type="Proteomes" id="UP000694580"/>
    </source>
</evidence>
<evidence type="ECO:0000256" key="4">
    <source>
        <dbReference type="ARBA" id="ARBA00012920"/>
    </source>
</evidence>
<evidence type="ECO:0000256" key="6">
    <source>
        <dbReference type="ARBA" id="ARBA00022670"/>
    </source>
</evidence>
<dbReference type="GO" id="GO:0033345">
    <property type="term" value="P:L-asparagine catabolic process via L-aspartate"/>
    <property type="evidence" value="ECO:0007669"/>
    <property type="project" value="TreeGrafter"/>
</dbReference>
<evidence type="ECO:0000256" key="12">
    <source>
        <dbReference type="ARBA" id="ARBA00030667"/>
    </source>
</evidence>
<comment type="similarity">
    <text evidence="2">Belongs to the Ntn-hydrolase family.</text>
</comment>
<dbReference type="GO" id="GO:0008798">
    <property type="term" value="F:beta-aspartyl-peptidase activity"/>
    <property type="evidence" value="ECO:0007669"/>
    <property type="project" value="UniProtKB-EC"/>
</dbReference>
<evidence type="ECO:0000256" key="1">
    <source>
        <dbReference type="ARBA" id="ARBA00000306"/>
    </source>
</evidence>
<feature type="binding site" evidence="15">
    <location>
        <begin position="253"/>
        <end position="256"/>
    </location>
    <ligand>
        <name>substrate</name>
    </ligand>
</feature>
<evidence type="ECO:0000256" key="5">
    <source>
        <dbReference type="ARBA" id="ARBA00022280"/>
    </source>
</evidence>
<dbReference type="FunFam" id="3.60.20.30:FF:000001">
    <property type="entry name" value="Isoaspartyl peptidase/L-asparaginase"/>
    <property type="match status" value="1"/>
</dbReference>
<dbReference type="GeneTree" id="ENSGT00950000183045"/>
<evidence type="ECO:0000256" key="9">
    <source>
        <dbReference type="ARBA" id="ARBA00029701"/>
    </source>
</evidence>
<reference evidence="16 17" key="1">
    <citation type="submission" date="2020-06" db="EMBL/GenBank/DDBJ databases">
        <authorList>
            <consortium name="Wellcome Sanger Institute Data Sharing"/>
        </authorList>
    </citation>
    <scope>NUCLEOTIDE SEQUENCE [LARGE SCALE GENOMIC DNA]</scope>
</reference>
<dbReference type="InterPro" id="IPR029055">
    <property type="entry name" value="Ntn_hydrolases_N"/>
</dbReference>
<evidence type="ECO:0000256" key="2">
    <source>
        <dbReference type="ARBA" id="ARBA00010872"/>
    </source>
</evidence>
<comment type="catalytic activity">
    <reaction evidence="1">
        <text>Cleavage of a beta-linked Asp residue from the N-terminus of a polypeptide.</text>
        <dbReference type="EC" id="3.4.19.5"/>
    </reaction>
</comment>
<dbReference type="Ensembl" id="ENSDCDT00010010654.1">
    <property type="protein sequence ID" value="ENSDCDP00010010159.1"/>
    <property type="gene ID" value="ENSDCDG00010004514.1"/>
</dbReference>
<keyword evidence="6" id="KW-0645">Protease</keyword>
<feature type="binding site" evidence="15">
    <location>
        <begin position="275"/>
        <end position="278"/>
    </location>
    <ligand>
        <name>substrate</name>
    </ligand>
</feature>
<dbReference type="Gene3D" id="3.60.20.30">
    <property type="entry name" value="(Glycosyl)asparaginase"/>
    <property type="match status" value="1"/>
</dbReference>
<dbReference type="Proteomes" id="UP000694580">
    <property type="component" value="Chromosome 7"/>
</dbReference>